<dbReference type="InterPro" id="IPR038765">
    <property type="entry name" value="Papain-like_cys_pep_sf"/>
</dbReference>
<name>A0A6G1E4V5_9ORYZ</name>
<keyword evidence="3" id="KW-1185">Reference proteome</keyword>
<evidence type="ECO:0000313" key="3">
    <source>
        <dbReference type="Proteomes" id="UP000479710"/>
    </source>
</evidence>
<evidence type="ECO:0000313" key="2">
    <source>
        <dbReference type="EMBL" id="KAF0919757.1"/>
    </source>
</evidence>
<comment type="caution">
    <text evidence="2">The sequence shown here is derived from an EMBL/GenBank/DDBJ whole genome shotgun (WGS) entry which is preliminary data.</text>
</comment>
<accession>A0A6G1E4V5</accession>
<proteinExistence type="predicted"/>
<dbReference type="AlphaFoldDB" id="A0A6G1E4V5"/>
<dbReference type="SUPFAM" id="SSF54001">
    <property type="entry name" value="Cysteine proteinases"/>
    <property type="match status" value="1"/>
</dbReference>
<feature type="compositionally biased region" description="Basic and acidic residues" evidence="1">
    <location>
        <begin position="174"/>
        <end position="190"/>
    </location>
</feature>
<organism evidence="2 3">
    <name type="scientific">Oryza meyeriana var. granulata</name>
    <dbReference type="NCBI Taxonomy" id="110450"/>
    <lineage>
        <taxon>Eukaryota</taxon>
        <taxon>Viridiplantae</taxon>
        <taxon>Streptophyta</taxon>
        <taxon>Embryophyta</taxon>
        <taxon>Tracheophyta</taxon>
        <taxon>Spermatophyta</taxon>
        <taxon>Magnoliopsida</taxon>
        <taxon>Liliopsida</taxon>
        <taxon>Poales</taxon>
        <taxon>Poaceae</taxon>
        <taxon>BOP clade</taxon>
        <taxon>Oryzoideae</taxon>
        <taxon>Oryzeae</taxon>
        <taxon>Oryzinae</taxon>
        <taxon>Oryza</taxon>
        <taxon>Oryza meyeriana</taxon>
    </lineage>
</organism>
<gene>
    <name evidence="2" type="ORF">E2562_031092</name>
</gene>
<reference evidence="2 3" key="1">
    <citation type="submission" date="2019-11" db="EMBL/GenBank/DDBJ databases">
        <title>Whole genome sequence of Oryza granulata.</title>
        <authorList>
            <person name="Li W."/>
        </authorList>
    </citation>
    <scope>NUCLEOTIDE SEQUENCE [LARGE SCALE GENOMIC DNA]</scope>
    <source>
        <strain evidence="3">cv. Menghai</strain>
        <tissue evidence="2">Leaf</tissue>
    </source>
</reference>
<feature type="non-terminal residue" evidence="2">
    <location>
        <position position="1"/>
    </location>
</feature>
<dbReference type="OrthoDB" id="661197at2759"/>
<dbReference type="Proteomes" id="UP000479710">
    <property type="component" value="Unassembled WGS sequence"/>
</dbReference>
<evidence type="ECO:0000256" key="1">
    <source>
        <dbReference type="SAM" id="MobiDB-lite"/>
    </source>
</evidence>
<feature type="compositionally biased region" description="Basic and acidic residues" evidence="1">
    <location>
        <begin position="152"/>
        <end position="162"/>
    </location>
</feature>
<sequence>HHGYTMFGKRISTIFSHLSILQELSGYAEEETNADGTADGTSDACKIFENFAKESNSAWDQLVNEHMLVTKQISEIQKASEDLLYKLQNFKVTFNAKLHRVAQLILKSETNMTRDKSDYCRSPNDGQRGGEFSSPNDESKAADESNEMGQRGGEKADDESKVKAAIMYQRRHKPLESKTGKEAADESKNKDIQELLESKAADESNEDTEEICSIGSKTLDKMKRKKRANKMNYNEDHSTPIKFKAEKDAIAIYKKYILADAKLSDKDKEQFVLIRSFHVSYNEFLESLRPRGHVDNMVMSVYVELYNLENELASTPTSCSKFSFSPGFTNILKVKDLNSGMKILKNADREHKLKHKDLIENFITLLKETELVAKGVEGFKRHTPSYPMQPNTYDCGIYTMIYMERWDGRKLKPFVQDTVDEFRKCIAYRLITSPHSDVADPNFVPIKALQKNAKRKLREQILSCCVQLQD</sequence>
<evidence type="ECO:0008006" key="4">
    <source>
        <dbReference type="Google" id="ProtNLM"/>
    </source>
</evidence>
<protein>
    <recommendedName>
        <fullName evidence="4">Ubiquitin-like protease family profile domain-containing protein</fullName>
    </recommendedName>
</protein>
<dbReference type="EMBL" id="SPHZ02000005">
    <property type="protein sequence ID" value="KAF0919757.1"/>
    <property type="molecule type" value="Genomic_DNA"/>
</dbReference>
<feature type="region of interest" description="Disordered" evidence="1">
    <location>
        <begin position="113"/>
        <end position="190"/>
    </location>
</feature>
<dbReference type="Gene3D" id="3.40.395.10">
    <property type="entry name" value="Adenoviral Proteinase, Chain A"/>
    <property type="match status" value="1"/>
</dbReference>